<reference evidence="3" key="1">
    <citation type="journal article" date="2020" name="Mol. Plant Microbe">
        <title>Rhizobial microsymbionts of the narrowly endemic Oxytropis species growing in Kamchatka are characterized by significant genetic diversity and possess a set of genes that are associated with T3SS and T6SS secretion systems and can affect the development of symbiosis.</title>
        <authorList>
            <person name="Safronova V."/>
            <person name="Guro P."/>
            <person name="Sazanova A."/>
            <person name="Kuznetsova I."/>
            <person name="Belimov A."/>
            <person name="Yakubov V."/>
            <person name="Chirak E."/>
            <person name="Afonin A."/>
            <person name="Gogolev Y."/>
            <person name="Andronov E."/>
            <person name="Tikhonovich I."/>
        </authorList>
    </citation>
    <scope>NUCLEOTIDE SEQUENCE [LARGE SCALE GENOMIC DNA]</scope>
    <source>
        <strain evidence="3">583</strain>
    </source>
</reference>
<accession>A0A7G6T0M1</accession>
<proteinExistence type="predicted"/>
<keyword evidence="1" id="KW-0472">Membrane</keyword>
<dbReference type="RefSeq" id="WP_183459108.1">
    <property type="nucleotide sequence ID" value="NZ_CP050296.1"/>
</dbReference>
<feature type="transmembrane region" description="Helical" evidence="1">
    <location>
        <begin position="20"/>
        <end position="42"/>
    </location>
</feature>
<dbReference type="EMBL" id="CP050296">
    <property type="protein sequence ID" value="QND60303.1"/>
    <property type="molecule type" value="Genomic_DNA"/>
</dbReference>
<evidence type="ECO:0000313" key="2">
    <source>
        <dbReference type="EMBL" id="QND60303.1"/>
    </source>
</evidence>
<keyword evidence="1" id="KW-1133">Transmembrane helix</keyword>
<name>A0A7G6T0M1_9HYPH</name>
<evidence type="ECO:0000313" key="3">
    <source>
        <dbReference type="Proteomes" id="UP000515465"/>
    </source>
</evidence>
<keyword evidence="1" id="KW-0812">Transmembrane</keyword>
<sequence length="89" mass="9900">MLASKMSRGTLMADLLVKLQTIATIVATGGGTYIAFAGLHAWKREMKGRRDIELCQHVIAQFYEAEEKVRELRSPMSYPAVEIRGSTQA</sequence>
<gene>
    <name evidence="2" type="ORF">HB778_29970</name>
</gene>
<evidence type="ECO:0000256" key="1">
    <source>
        <dbReference type="SAM" id="Phobius"/>
    </source>
</evidence>
<protein>
    <submittedName>
        <fullName evidence="2">Uncharacterized protein</fullName>
    </submittedName>
</protein>
<organism evidence="2 3">
    <name type="scientific">Mesorhizobium huakuii</name>
    <dbReference type="NCBI Taxonomy" id="28104"/>
    <lineage>
        <taxon>Bacteria</taxon>
        <taxon>Pseudomonadati</taxon>
        <taxon>Pseudomonadota</taxon>
        <taxon>Alphaproteobacteria</taxon>
        <taxon>Hyphomicrobiales</taxon>
        <taxon>Phyllobacteriaceae</taxon>
        <taxon>Mesorhizobium</taxon>
    </lineage>
</organism>
<dbReference type="AlphaFoldDB" id="A0A7G6T0M1"/>
<dbReference type="Proteomes" id="UP000515465">
    <property type="component" value="Chromosome"/>
</dbReference>